<name>A0AAV4E171_9GAST</name>
<evidence type="ECO:0000313" key="2">
    <source>
        <dbReference type="Proteomes" id="UP000735302"/>
    </source>
</evidence>
<protein>
    <submittedName>
        <fullName evidence="1">Endonuclease-reverse transcriptase</fullName>
    </submittedName>
</protein>
<dbReference type="EMBL" id="BLXT01008578">
    <property type="protein sequence ID" value="GFO50076.1"/>
    <property type="molecule type" value="Genomic_DNA"/>
</dbReference>
<evidence type="ECO:0000313" key="1">
    <source>
        <dbReference type="EMBL" id="GFO50076.1"/>
    </source>
</evidence>
<comment type="caution">
    <text evidence="1">The sequence shown here is derived from an EMBL/GenBank/DDBJ whole genome shotgun (WGS) entry which is preliminary data.</text>
</comment>
<reference evidence="1 2" key="1">
    <citation type="journal article" date="2021" name="Elife">
        <title>Chloroplast acquisition without the gene transfer in kleptoplastic sea slugs, Plakobranchus ocellatus.</title>
        <authorList>
            <person name="Maeda T."/>
            <person name="Takahashi S."/>
            <person name="Yoshida T."/>
            <person name="Shimamura S."/>
            <person name="Takaki Y."/>
            <person name="Nagai Y."/>
            <person name="Toyoda A."/>
            <person name="Suzuki Y."/>
            <person name="Arimoto A."/>
            <person name="Ishii H."/>
            <person name="Satoh N."/>
            <person name="Nishiyama T."/>
            <person name="Hasebe M."/>
            <person name="Maruyama T."/>
            <person name="Minagawa J."/>
            <person name="Obokata J."/>
            <person name="Shigenobu S."/>
        </authorList>
    </citation>
    <scope>NUCLEOTIDE SEQUENCE [LARGE SCALE GENOMIC DNA]</scope>
</reference>
<dbReference type="Proteomes" id="UP000735302">
    <property type="component" value="Unassembled WGS sequence"/>
</dbReference>
<keyword evidence="2" id="KW-1185">Reference proteome</keyword>
<dbReference type="GO" id="GO:0004519">
    <property type="term" value="F:endonuclease activity"/>
    <property type="evidence" value="ECO:0007669"/>
    <property type="project" value="UniProtKB-KW"/>
</dbReference>
<proteinExistence type="predicted"/>
<keyword evidence="1" id="KW-0378">Hydrolase</keyword>
<accession>A0AAV4E171</accession>
<sequence>MQLKIKLQKCLVWTVKTYGADGWTLHKADVKKIEFAEIWCYRRLTIINWNDKRILHQLNKVQKRNVSFFGHGCKSKYSQARDYIQGKLKGKRGNGKLKLNKFDNSKGWTKKNRT</sequence>
<keyword evidence="1" id="KW-0540">Nuclease</keyword>
<keyword evidence="1" id="KW-0255">Endonuclease</keyword>
<dbReference type="AlphaFoldDB" id="A0AAV4E171"/>
<gene>
    <name evidence="1" type="ORF">PoB_007658100</name>
</gene>
<organism evidence="1 2">
    <name type="scientific">Plakobranchus ocellatus</name>
    <dbReference type="NCBI Taxonomy" id="259542"/>
    <lineage>
        <taxon>Eukaryota</taxon>
        <taxon>Metazoa</taxon>
        <taxon>Spiralia</taxon>
        <taxon>Lophotrochozoa</taxon>
        <taxon>Mollusca</taxon>
        <taxon>Gastropoda</taxon>
        <taxon>Heterobranchia</taxon>
        <taxon>Euthyneura</taxon>
        <taxon>Panpulmonata</taxon>
        <taxon>Sacoglossa</taxon>
        <taxon>Placobranchoidea</taxon>
        <taxon>Plakobranchidae</taxon>
        <taxon>Plakobranchus</taxon>
    </lineage>
</organism>